<name>A0AAF0UQR8_SOLVR</name>
<evidence type="ECO:0000313" key="1">
    <source>
        <dbReference type="EMBL" id="WMV49499.1"/>
    </source>
</evidence>
<keyword evidence="2" id="KW-1185">Reference proteome</keyword>
<evidence type="ECO:0000313" key="2">
    <source>
        <dbReference type="Proteomes" id="UP001234989"/>
    </source>
</evidence>
<accession>A0AAF0UQR8</accession>
<gene>
    <name evidence="1" type="ORF">MTR67_042884</name>
</gene>
<dbReference type="PANTHER" id="PTHR11439">
    <property type="entry name" value="GAG-POL-RELATED RETROTRANSPOSON"/>
    <property type="match status" value="1"/>
</dbReference>
<dbReference type="Proteomes" id="UP001234989">
    <property type="component" value="Chromosome 10"/>
</dbReference>
<evidence type="ECO:0008006" key="3">
    <source>
        <dbReference type="Google" id="ProtNLM"/>
    </source>
</evidence>
<protein>
    <recommendedName>
        <fullName evidence="3">Reverse transcriptase Ty1/copia-type domain-containing protein</fullName>
    </recommendedName>
</protein>
<reference evidence="1" key="1">
    <citation type="submission" date="2023-08" db="EMBL/GenBank/DDBJ databases">
        <title>A de novo genome assembly of Solanum verrucosum Schlechtendal, a Mexican diploid species geographically isolated from the other diploid A-genome species in potato relatives.</title>
        <authorList>
            <person name="Hosaka K."/>
        </authorList>
    </citation>
    <scope>NUCLEOTIDE SEQUENCE</scope>
    <source>
        <tissue evidence="1">Young leaves</tissue>
    </source>
</reference>
<dbReference type="AlphaFoldDB" id="A0AAF0UQR8"/>
<dbReference type="PANTHER" id="PTHR11439:SF463">
    <property type="entry name" value="REVERSE TRANSCRIPTASE TY1_COPIA-TYPE DOMAIN-CONTAINING PROTEIN"/>
    <property type="match status" value="1"/>
</dbReference>
<dbReference type="EMBL" id="CP133621">
    <property type="protein sequence ID" value="WMV49499.1"/>
    <property type="molecule type" value="Genomic_DNA"/>
</dbReference>
<organism evidence="1 2">
    <name type="scientific">Solanum verrucosum</name>
    <dbReference type="NCBI Taxonomy" id="315347"/>
    <lineage>
        <taxon>Eukaryota</taxon>
        <taxon>Viridiplantae</taxon>
        <taxon>Streptophyta</taxon>
        <taxon>Embryophyta</taxon>
        <taxon>Tracheophyta</taxon>
        <taxon>Spermatophyta</taxon>
        <taxon>Magnoliopsida</taxon>
        <taxon>eudicotyledons</taxon>
        <taxon>Gunneridae</taxon>
        <taxon>Pentapetalae</taxon>
        <taxon>asterids</taxon>
        <taxon>lamiids</taxon>
        <taxon>Solanales</taxon>
        <taxon>Solanaceae</taxon>
        <taxon>Solanoideae</taxon>
        <taxon>Solaneae</taxon>
        <taxon>Solanum</taxon>
    </lineage>
</organism>
<proteinExistence type="predicted"/>
<sequence>MMKNFEMSDLGLLHCFIGLGEKQGVHGLFISQIKYAADLLKKFNTVNCNVAATPMNINEKLCHIDGSEMANATYFGSLVCGLHYLSHSRPHISFSTSAISRFLHNPSELHLGVAKRVLGYPANKS</sequence>